<keyword evidence="1" id="KW-1133">Transmembrane helix</keyword>
<evidence type="ECO:0000256" key="1">
    <source>
        <dbReference type="SAM" id="Phobius"/>
    </source>
</evidence>
<evidence type="ECO:0000313" key="3">
    <source>
        <dbReference type="Proteomes" id="UP000748025"/>
    </source>
</evidence>
<sequence length="102" mass="11142">MKAWKETLQRWSWLARRGPAAASPSANEGPCFLPQHDGLAAVLASTFIAQLIQSIADAEKEVANSIESDIQGRYDAVALMFLTFLTFLIVEGGVHIEMSFST</sequence>
<protein>
    <submittedName>
        <fullName evidence="2">Uncharacterized protein</fullName>
    </submittedName>
</protein>
<name>A0A9P7N9N3_9HYPO</name>
<organism evidence="2 3">
    <name type="scientific">Claviceps pusilla</name>
    <dbReference type="NCBI Taxonomy" id="123648"/>
    <lineage>
        <taxon>Eukaryota</taxon>
        <taxon>Fungi</taxon>
        <taxon>Dikarya</taxon>
        <taxon>Ascomycota</taxon>
        <taxon>Pezizomycotina</taxon>
        <taxon>Sordariomycetes</taxon>
        <taxon>Hypocreomycetidae</taxon>
        <taxon>Hypocreales</taxon>
        <taxon>Clavicipitaceae</taxon>
        <taxon>Claviceps</taxon>
    </lineage>
</organism>
<evidence type="ECO:0000313" key="2">
    <source>
        <dbReference type="EMBL" id="KAG6004217.1"/>
    </source>
</evidence>
<reference evidence="2" key="1">
    <citation type="journal article" date="2020" name="bioRxiv">
        <title>Whole genome comparisons of ergot fungi reveals the divergence and evolution of species within the genus Claviceps are the result of varying mechanisms driving genome evolution and host range expansion.</title>
        <authorList>
            <person name="Wyka S.A."/>
            <person name="Mondo S.J."/>
            <person name="Liu M."/>
            <person name="Dettman J."/>
            <person name="Nalam V."/>
            <person name="Broders K.D."/>
        </authorList>
    </citation>
    <scope>NUCLEOTIDE SEQUENCE</scope>
    <source>
        <strain evidence="2">CCC 602</strain>
    </source>
</reference>
<dbReference type="EMBL" id="SRPW01001241">
    <property type="protein sequence ID" value="KAG6004217.1"/>
    <property type="molecule type" value="Genomic_DNA"/>
</dbReference>
<dbReference type="AlphaFoldDB" id="A0A9P7N9N3"/>
<proteinExistence type="predicted"/>
<keyword evidence="1" id="KW-0472">Membrane</keyword>
<dbReference type="Proteomes" id="UP000748025">
    <property type="component" value="Unassembled WGS sequence"/>
</dbReference>
<keyword evidence="3" id="KW-1185">Reference proteome</keyword>
<accession>A0A9P7N9N3</accession>
<comment type="caution">
    <text evidence="2">The sequence shown here is derived from an EMBL/GenBank/DDBJ whole genome shotgun (WGS) entry which is preliminary data.</text>
</comment>
<gene>
    <name evidence="2" type="ORF">E4U43_000784</name>
</gene>
<feature type="transmembrane region" description="Helical" evidence="1">
    <location>
        <begin position="76"/>
        <end position="96"/>
    </location>
</feature>
<keyword evidence="1" id="KW-0812">Transmembrane</keyword>